<evidence type="ECO:0000313" key="3">
    <source>
        <dbReference type="Proteomes" id="UP000199656"/>
    </source>
</evidence>
<accession>A0A1H4E8J2</accession>
<feature type="chain" id="PRO_5011479328" evidence="1">
    <location>
        <begin position="25"/>
        <end position="808"/>
    </location>
</feature>
<dbReference type="Proteomes" id="UP000199656">
    <property type="component" value="Unassembled WGS sequence"/>
</dbReference>
<dbReference type="STRING" id="408074.SAMN05660909_03550"/>
<feature type="signal peptide" evidence="1">
    <location>
        <begin position="1"/>
        <end position="24"/>
    </location>
</feature>
<dbReference type="AlphaFoldDB" id="A0A1H4E8J2"/>
<keyword evidence="3" id="KW-1185">Reference proteome</keyword>
<organism evidence="2 3">
    <name type="scientific">Chitinophaga terrae</name>
    <name type="common">ex Kim and Jung 2007</name>
    <dbReference type="NCBI Taxonomy" id="408074"/>
    <lineage>
        <taxon>Bacteria</taxon>
        <taxon>Pseudomonadati</taxon>
        <taxon>Bacteroidota</taxon>
        <taxon>Chitinophagia</taxon>
        <taxon>Chitinophagales</taxon>
        <taxon>Chitinophagaceae</taxon>
        <taxon>Chitinophaga</taxon>
    </lineage>
</organism>
<gene>
    <name evidence="2" type="ORF">SAMN05660909_03550</name>
</gene>
<reference evidence="3" key="1">
    <citation type="submission" date="2016-10" db="EMBL/GenBank/DDBJ databases">
        <authorList>
            <person name="Varghese N."/>
            <person name="Submissions S."/>
        </authorList>
    </citation>
    <scope>NUCLEOTIDE SEQUENCE [LARGE SCALE GENOMIC DNA]</scope>
    <source>
        <strain evidence="3">DSM 23920</strain>
    </source>
</reference>
<dbReference type="OrthoDB" id="660074at2"/>
<evidence type="ECO:0000313" key="2">
    <source>
        <dbReference type="EMBL" id="SEA80662.1"/>
    </source>
</evidence>
<dbReference type="RefSeq" id="WP_139170246.1">
    <property type="nucleotide sequence ID" value="NZ_BKAT01000028.1"/>
</dbReference>
<evidence type="ECO:0000256" key="1">
    <source>
        <dbReference type="SAM" id="SignalP"/>
    </source>
</evidence>
<proteinExistence type="predicted"/>
<keyword evidence="1" id="KW-0732">Signal</keyword>
<name>A0A1H4E8J2_9BACT</name>
<protein>
    <submittedName>
        <fullName evidence="2">Uncharacterized protein</fullName>
    </submittedName>
</protein>
<sequence>MKSLPWKAMSVIALCCIFSDKLFAQQLKLGMQPTILDKDAVLELNSDKQGLLMPRVPKSRITAGGLLFGAKAGMLVYVVDDASIYLKKTTGWVRITDFSSVSAGTGISIDAAGVISNTGVTSFKTRTGAVSPQEGDYNLDLLDDVVINTASLANNQVLSFDQATSKWTNKTALTSIVTAAPVTGAGTAASPLSLIAGTTANQVLKWNGTAWTAGTETTSARKLTITAGRGIKQVTPAGAQDLTADRSWTIDADNTNALWNANKLQGLGISTTAPADGQILKWNAAKSLYEPMDDSTGGVTFAKLTTPDAAYADQPFPKVKLKIWEAQGGSPVTNGPAGVTAHAWTILSFRNTSYTTQLFFDKANLAIKEWGGNNSPLTSNGGNPWYKAVLTHGDNVFTDGGIVFAKKTSDASVEVSQDAGNFFYDFANKRLGIGTNTPANALEIAGAAYTGGSLTPATSGLRLKNLATATPDPSNTKVLSINAQGDVIVTNNAANDNWLTTGNVGAAAGSFLGNRDDVPMIIKSNNQTYLEFGRRDLLGLTDTESYGPEYSDVNQKVTHLRSALQFESSSRLYKPMFFVDQYGNFRMKGSAASDDIFEFGATGSTVNDGGFDFIIGDDGDEPIIFKSYNYNGRVFSEMMRIQLGKVGIGLTAEPAKVLHVNARNDAIRLQNLATTTTANNLLTIDANGDVRQVNKNSTSSFTSMNITGTNNALNVGTVNNMIRINSGYNGTINGITNGTTPIDGQTITFYCIATTGTSLTFNNNSNNAALGNRIYTPTGAAVTISNQGNATLVYSAQDNAWIMISFIL</sequence>
<dbReference type="EMBL" id="FNRL01000016">
    <property type="protein sequence ID" value="SEA80662.1"/>
    <property type="molecule type" value="Genomic_DNA"/>
</dbReference>